<dbReference type="Proteomes" id="UP000294480">
    <property type="component" value="Unassembled WGS sequence"/>
</dbReference>
<dbReference type="RefSeq" id="WP_133620960.1">
    <property type="nucleotide sequence ID" value="NZ_SNZE01000018.1"/>
</dbReference>
<protein>
    <recommendedName>
        <fullName evidence="3">Tle cognate immunity protein 4 C-terminal domain-containing protein</fullName>
    </recommendedName>
</protein>
<dbReference type="Pfam" id="PF18426">
    <property type="entry name" value="Tli4_C"/>
    <property type="match status" value="1"/>
</dbReference>
<keyword evidence="5" id="KW-1185">Reference proteome</keyword>
<feature type="chain" id="PRO_5020197097" description="Tle cognate immunity protein 4 C-terminal domain-containing protein" evidence="2">
    <location>
        <begin position="31"/>
        <end position="401"/>
    </location>
</feature>
<evidence type="ECO:0000256" key="1">
    <source>
        <dbReference type="SAM" id="Coils"/>
    </source>
</evidence>
<feature type="signal peptide" evidence="2">
    <location>
        <begin position="1"/>
        <end position="30"/>
    </location>
</feature>
<feature type="coiled-coil region" evidence="1">
    <location>
        <begin position="82"/>
        <end position="109"/>
    </location>
</feature>
<feature type="domain" description="Tle cognate immunity protein 4 C-terminal" evidence="3">
    <location>
        <begin position="204"/>
        <end position="366"/>
    </location>
</feature>
<accession>A0A4R6Y2V7</accession>
<organism evidence="4 5">
    <name type="scientific">Hydromonas duriensis</name>
    <dbReference type="NCBI Taxonomy" id="1527608"/>
    <lineage>
        <taxon>Bacteria</taxon>
        <taxon>Pseudomonadati</taxon>
        <taxon>Pseudomonadota</taxon>
        <taxon>Betaproteobacteria</taxon>
        <taxon>Burkholderiales</taxon>
        <taxon>Burkholderiaceae</taxon>
        <taxon>Hydromonas</taxon>
    </lineage>
</organism>
<evidence type="ECO:0000259" key="3">
    <source>
        <dbReference type="Pfam" id="PF18426"/>
    </source>
</evidence>
<gene>
    <name evidence="4" type="ORF">DFR44_11833</name>
</gene>
<evidence type="ECO:0000313" key="5">
    <source>
        <dbReference type="Proteomes" id="UP000294480"/>
    </source>
</evidence>
<reference evidence="4 5" key="1">
    <citation type="submission" date="2019-03" db="EMBL/GenBank/DDBJ databases">
        <title>Genomic Encyclopedia of Type Strains, Phase IV (KMG-IV): sequencing the most valuable type-strain genomes for metagenomic binning, comparative biology and taxonomic classification.</title>
        <authorList>
            <person name="Goeker M."/>
        </authorList>
    </citation>
    <scope>NUCLEOTIDE SEQUENCE [LARGE SCALE GENOMIC DNA]</scope>
    <source>
        <strain evidence="4 5">DSM 102852</strain>
    </source>
</reference>
<comment type="caution">
    <text evidence="4">The sequence shown here is derived from an EMBL/GenBank/DDBJ whole genome shotgun (WGS) entry which is preliminary data.</text>
</comment>
<evidence type="ECO:0000256" key="2">
    <source>
        <dbReference type="SAM" id="SignalP"/>
    </source>
</evidence>
<proteinExistence type="predicted"/>
<dbReference type="InterPro" id="IPR041290">
    <property type="entry name" value="Tli4_C"/>
</dbReference>
<sequence length="401" mass="44324">MHEAIANKTLMKVLVYMGMLGLVSSCQSTAQGNTTMTPAKIEQLFQHTKNVCFGRYVLTVPQEAQVIFGDTNINLQPNAIRANRAKETKQIAEEHLKKLRDEYRTFQLLSHKPGPVAGSWFYSFYTSDSRAEGGSGFVTLLVPFGSDAFQYGRNFTDRQKLLKLFKNPSLIKEADDRGDPTSEQDAFNKLMVMVKNTRYRDDNEVPTEAGFCVSHGFIRDSSYSQREEVQFGLRFPSLPDVTFSVKSENFGSLEGENGWGILKRVQKQKSLSGSKYSGEFLRIGAAPLHTWQQGEEVLARVRGTGALEFTWSQVGSKGSIANPNNLTVKLFNKVEGDSAGSADSSSVSDEEAVALWDKLLSSFKFRVPVGEGSSTGAGAAVKPGSICPKTGFWRCPQFEKQ</sequence>
<evidence type="ECO:0000313" key="4">
    <source>
        <dbReference type="EMBL" id="TDR30684.1"/>
    </source>
</evidence>
<dbReference type="OrthoDB" id="8722129at2"/>
<dbReference type="AlphaFoldDB" id="A0A4R6Y2V7"/>
<keyword evidence="2" id="KW-0732">Signal</keyword>
<name>A0A4R6Y2V7_9BURK</name>
<dbReference type="EMBL" id="SNZE01000018">
    <property type="protein sequence ID" value="TDR30684.1"/>
    <property type="molecule type" value="Genomic_DNA"/>
</dbReference>
<keyword evidence="1" id="KW-0175">Coiled coil</keyword>